<feature type="region of interest" description="Disordered" evidence="1">
    <location>
        <begin position="233"/>
        <end position="333"/>
    </location>
</feature>
<feature type="region of interest" description="Disordered" evidence="1">
    <location>
        <begin position="159"/>
        <end position="181"/>
    </location>
</feature>
<evidence type="ECO:0000313" key="2">
    <source>
        <dbReference type="EMBL" id="KAK0520488.1"/>
    </source>
</evidence>
<feature type="compositionally biased region" description="Low complexity" evidence="1">
    <location>
        <begin position="926"/>
        <end position="939"/>
    </location>
</feature>
<feature type="compositionally biased region" description="Polar residues" evidence="1">
    <location>
        <begin position="1063"/>
        <end position="1080"/>
    </location>
</feature>
<feature type="compositionally biased region" description="Low complexity" evidence="1">
    <location>
        <begin position="744"/>
        <end position="767"/>
    </location>
</feature>
<feature type="region of interest" description="Disordered" evidence="1">
    <location>
        <begin position="742"/>
        <end position="767"/>
    </location>
</feature>
<feature type="region of interest" description="Disordered" evidence="1">
    <location>
        <begin position="1018"/>
        <end position="1089"/>
    </location>
</feature>
<evidence type="ECO:0000313" key="3">
    <source>
        <dbReference type="Proteomes" id="UP001176521"/>
    </source>
</evidence>
<keyword evidence="3" id="KW-1185">Reference proteome</keyword>
<feature type="compositionally biased region" description="Pro residues" evidence="1">
    <location>
        <begin position="648"/>
        <end position="662"/>
    </location>
</feature>
<proteinExistence type="predicted"/>
<feature type="region of interest" description="Disordered" evidence="1">
    <location>
        <begin position="484"/>
        <end position="503"/>
    </location>
</feature>
<feature type="compositionally biased region" description="Low complexity" evidence="1">
    <location>
        <begin position="1036"/>
        <end position="1051"/>
    </location>
</feature>
<feature type="region of interest" description="Disordered" evidence="1">
    <location>
        <begin position="977"/>
        <end position="996"/>
    </location>
</feature>
<feature type="region of interest" description="Disordered" evidence="1">
    <location>
        <begin position="90"/>
        <end position="137"/>
    </location>
</feature>
<feature type="compositionally biased region" description="Low complexity" evidence="1">
    <location>
        <begin position="829"/>
        <end position="840"/>
    </location>
</feature>
<dbReference type="Proteomes" id="UP001176521">
    <property type="component" value="Unassembled WGS sequence"/>
</dbReference>
<feature type="compositionally biased region" description="Gly residues" evidence="1">
    <location>
        <begin position="1157"/>
        <end position="1167"/>
    </location>
</feature>
<feature type="compositionally biased region" description="Gly residues" evidence="1">
    <location>
        <begin position="631"/>
        <end position="645"/>
    </location>
</feature>
<feature type="compositionally biased region" description="Low complexity" evidence="1">
    <location>
        <begin position="94"/>
        <end position="113"/>
    </location>
</feature>
<dbReference type="EMBL" id="JAPDMQ010000790">
    <property type="protein sequence ID" value="KAK0520488.1"/>
    <property type="molecule type" value="Genomic_DNA"/>
</dbReference>
<feature type="compositionally biased region" description="Polar residues" evidence="1">
    <location>
        <begin position="1256"/>
        <end position="1266"/>
    </location>
</feature>
<sequence>MPVPAVPSVSAAVAAAAASLASVPSASTTSDGLGITTDEPDAAIVARAEAAAIAQAEAESRPRTLSGVRALAKERARLRKEAALAAVNASVGMSSSTAGPTSSDSAASLGAGDSSDDLTSRDGSKARRRQASRQDTLLRDALQASIEAGVSPPAKAAANELVAVSEEQHRSAKGSAHSDISSDNARMSVYAALPAQQADVDAAVAAAGANVAGEFAQLDAALTSALDDLSFNSGTSSVGTIRASATPSKAKQPGQSQHPVLQDTQKAPVSVPSESQKARQSQALLTSSQQPRQQQKSQPHDEVNLPSSTMPAPPPASVLASRERAPKASGPVPQYAFMPALPASASQPQHANAPASAPAATPLIEKRRNTLPPPTDHSGHLLIYGKSIPYPEPFLNNNVPGMNAPERRRILLGNNNFNPMSISAPSVGLIHPTVERAKSYAAKTNALFAIETGLDVWVRAMGATRPGARNAYLKGGAGGSASSSSIFAAQQQQQQQQQQYASRRASAHAGIALGGMSSGGPVSAAAAAYKQSLAGLNFATSGSGSGPAQGSRQLASGRAQSISAAAATSHYAQFGGPSHPNRREEPSVATIRSDITFPMRGDGGRAKDITPLGHGVNIGSTDSADSRDGSGFVGAGGRTGGGAGSGLPPQPESPPNAPPRNLPYPGVLAYQGRTNSALSTTTTVSMAGGDVGVGAGAGAGGGGGAREIPARKASIDLLPGQARAIMAEAAVAAVSSMPGSAAMRVTGSSTSASSSARTGGRGAAAAGAGSGAVSSADIVLGPAPSFEPAPTHGPRLPRTGTLYAATAAGAGALAGVGGTQLRKAGSGSGSSSPNLPSSSGATTPKDAAARTPALAKLRLDPLDPLGIGLSGPTMTAGGGSSVAAGIGPGWAEALGMSGDLATPGSGTTYMSAVSHSSALGGGNGVGASNSSPALSSSPGAGAGPGRHAKVLGPRAPKLSLSGVQAFEAYGITDGGASSASAGAGTVSSPSALSNQLNKRPSLTADKYGTYGAGSAGQAIASPLDVSPHDRAPSPSPSLGRSLSSGLPGATFAPPPPLPGSAGKNSPSVLQSPSAGSNSSVGRRPSAATGFIPVGVSSTVRKASFGGKEVSHSRDFFYSDLGRKTGALGDAEGFGEEPIYGGSVSPTSGSSPVPIAGSGSGNGAGNASGTGPSLLSPPGTPGIAYSSSPGSGSARSRTLSRSGSSAEIRLAGANGLSNSVDTLPGSGSVPPLPRSPSLADTSIGYRAFNSSSSMLSYGSVRQSSSGASTVGSKDSGSKKTSKRMQFEETLSKMQDVIPDADRDVLARYLEKANGNDLTAMVSARLFALTFSS</sequence>
<feature type="compositionally biased region" description="Low complexity" evidence="1">
    <location>
        <begin position="1185"/>
        <end position="1196"/>
    </location>
</feature>
<accession>A0AAN6JHG6</accession>
<comment type="caution">
    <text evidence="2">The sequence shown here is derived from an EMBL/GenBank/DDBJ whole genome shotgun (WGS) entry which is preliminary data.</text>
</comment>
<feature type="region of interest" description="Disordered" evidence="1">
    <location>
        <begin position="1256"/>
        <end position="1284"/>
    </location>
</feature>
<organism evidence="2 3">
    <name type="scientific">Tilletia horrida</name>
    <dbReference type="NCBI Taxonomy" id="155126"/>
    <lineage>
        <taxon>Eukaryota</taxon>
        <taxon>Fungi</taxon>
        <taxon>Dikarya</taxon>
        <taxon>Basidiomycota</taxon>
        <taxon>Ustilaginomycotina</taxon>
        <taxon>Exobasidiomycetes</taxon>
        <taxon>Tilletiales</taxon>
        <taxon>Tilletiaceae</taxon>
        <taxon>Tilletia</taxon>
    </lineage>
</organism>
<feature type="compositionally biased region" description="Low complexity" evidence="1">
    <location>
        <begin position="287"/>
        <end position="297"/>
    </location>
</feature>
<feature type="compositionally biased region" description="Polar residues" evidence="1">
    <location>
        <begin position="233"/>
        <end position="286"/>
    </location>
</feature>
<evidence type="ECO:0000256" key="1">
    <source>
        <dbReference type="SAM" id="MobiDB-lite"/>
    </source>
</evidence>
<protein>
    <submittedName>
        <fullName evidence="2">Uncharacterized protein</fullName>
    </submittedName>
</protein>
<feature type="region of interest" description="Disordered" evidence="1">
    <location>
        <begin position="923"/>
        <end position="952"/>
    </location>
</feature>
<feature type="region of interest" description="Disordered" evidence="1">
    <location>
        <begin position="821"/>
        <end position="849"/>
    </location>
</feature>
<feature type="region of interest" description="Disordered" evidence="1">
    <location>
        <begin position="1128"/>
        <end position="1240"/>
    </location>
</feature>
<name>A0AAN6JHG6_9BASI</name>
<feature type="compositionally biased region" description="Low complexity" evidence="1">
    <location>
        <begin position="977"/>
        <end position="991"/>
    </location>
</feature>
<feature type="compositionally biased region" description="Polar residues" evidence="1">
    <location>
        <begin position="542"/>
        <end position="563"/>
    </location>
</feature>
<feature type="region of interest" description="Disordered" evidence="1">
    <location>
        <begin position="542"/>
        <end position="664"/>
    </location>
</feature>
<feature type="compositionally biased region" description="Low complexity" evidence="1">
    <location>
        <begin position="1140"/>
        <end position="1156"/>
    </location>
</feature>
<reference evidence="2" key="1">
    <citation type="journal article" date="2023" name="PhytoFront">
        <title>Draft Genome Resources of Seven Strains of Tilletia horrida, Causal Agent of Kernel Smut of Rice.</title>
        <authorList>
            <person name="Khanal S."/>
            <person name="Antony Babu S."/>
            <person name="Zhou X.G."/>
        </authorList>
    </citation>
    <scope>NUCLEOTIDE SEQUENCE</scope>
    <source>
        <strain evidence="2">TX3</strain>
    </source>
</reference>
<gene>
    <name evidence="2" type="ORF">OC842_007080</name>
</gene>